<gene>
    <name evidence="2" type="ORF">HNR50_004446</name>
</gene>
<proteinExistence type="predicted"/>
<reference evidence="2 3" key="1">
    <citation type="submission" date="2020-08" db="EMBL/GenBank/DDBJ databases">
        <title>Genomic Encyclopedia of Type Strains, Phase IV (KMG-IV): sequencing the most valuable type-strain genomes for metagenomic binning, comparative biology and taxonomic classification.</title>
        <authorList>
            <person name="Goeker M."/>
        </authorList>
    </citation>
    <scope>NUCLEOTIDE SEQUENCE [LARGE SCALE GENOMIC DNA]</scope>
    <source>
        <strain evidence="2 3">DSM 2461</strain>
    </source>
</reference>
<keyword evidence="3" id="KW-1185">Reference proteome</keyword>
<sequence>MDSKRSTTDAQKVERFRESQDSAHGDSRRKNNQ</sequence>
<dbReference type="AlphaFoldDB" id="A0A841RJ49"/>
<accession>A0A841RJ49</accession>
<evidence type="ECO:0000256" key="1">
    <source>
        <dbReference type="SAM" id="MobiDB-lite"/>
    </source>
</evidence>
<protein>
    <submittedName>
        <fullName evidence="2">Uncharacterized protein</fullName>
    </submittedName>
</protein>
<evidence type="ECO:0000313" key="2">
    <source>
        <dbReference type="EMBL" id="MBB6482739.1"/>
    </source>
</evidence>
<organism evidence="2 3">
    <name type="scientific">Spirochaeta isovalerica</name>
    <dbReference type="NCBI Taxonomy" id="150"/>
    <lineage>
        <taxon>Bacteria</taxon>
        <taxon>Pseudomonadati</taxon>
        <taxon>Spirochaetota</taxon>
        <taxon>Spirochaetia</taxon>
        <taxon>Spirochaetales</taxon>
        <taxon>Spirochaetaceae</taxon>
        <taxon>Spirochaeta</taxon>
    </lineage>
</organism>
<dbReference type="EMBL" id="JACHGJ010000023">
    <property type="protein sequence ID" value="MBB6482739.1"/>
    <property type="molecule type" value="Genomic_DNA"/>
</dbReference>
<comment type="caution">
    <text evidence="2">The sequence shown here is derived from an EMBL/GenBank/DDBJ whole genome shotgun (WGS) entry which is preliminary data.</text>
</comment>
<dbReference type="Proteomes" id="UP000587760">
    <property type="component" value="Unassembled WGS sequence"/>
</dbReference>
<evidence type="ECO:0000313" key="3">
    <source>
        <dbReference type="Proteomes" id="UP000587760"/>
    </source>
</evidence>
<feature type="region of interest" description="Disordered" evidence="1">
    <location>
        <begin position="1"/>
        <end position="33"/>
    </location>
</feature>
<name>A0A841RJ49_9SPIO</name>